<dbReference type="PIRSF" id="PIRSF006060">
    <property type="entry name" value="AA_transporter"/>
    <property type="match status" value="1"/>
</dbReference>
<evidence type="ECO:0000256" key="6">
    <source>
        <dbReference type="SAM" id="Phobius"/>
    </source>
</evidence>
<feature type="transmembrane region" description="Helical" evidence="6">
    <location>
        <begin position="374"/>
        <end position="392"/>
    </location>
</feature>
<evidence type="ECO:0000256" key="3">
    <source>
        <dbReference type="ARBA" id="ARBA00022692"/>
    </source>
</evidence>
<name>A0A1X7CSN2_9BACT</name>
<keyword evidence="2" id="KW-1003">Cell membrane</keyword>
<feature type="transmembrane region" description="Helical" evidence="6">
    <location>
        <begin position="187"/>
        <end position="205"/>
    </location>
</feature>
<dbReference type="PANTHER" id="PTHR42770">
    <property type="entry name" value="AMINO ACID TRANSPORTER-RELATED"/>
    <property type="match status" value="1"/>
</dbReference>
<accession>A0A1X7CSN2</accession>
<evidence type="ECO:0000256" key="1">
    <source>
        <dbReference type="ARBA" id="ARBA00004651"/>
    </source>
</evidence>
<keyword evidence="5 6" id="KW-0472">Membrane</keyword>
<feature type="transmembrane region" description="Helical" evidence="6">
    <location>
        <begin position="157"/>
        <end position="175"/>
    </location>
</feature>
<dbReference type="Gene3D" id="1.20.1740.10">
    <property type="entry name" value="Amino acid/polyamine transporter I"/>
    <property type="match status" value="1"/>
</dbReference>
<feature type="transmembrane region" description="Helical" evidence="6">
    <location>
        <begin position="86"/>
        <end position="105"/>
    </location>
</feature>
<reference evidence="8" key="1">
    <citation type="submission" date="2017-04" db="EMBL/GenBank/DDBJ databases">
        <authorList>
            <person name="Varghese N."/>
            <person name="Submissions S."/>
        </authorList>
    </citation>
    <scope>NUCLEOTIDE SEQUENCE [LARGE SCALE GENOMIC DNA]</scope>
    <source>
        <strain evidence="8">K3S</strain>
    </source>
</reference>
<dbReference type="GO" id="GO:0005886">
    <property type="term" value="C:plasma membrane"/>
    <property type="evidence" value="ECO:0007669"/>
    <property type="project" value="UniProtKB-SubCell"/>
</dbReference>
<dbReference type="EMBL" id="FWZU01000002">
    <property type="protein sequence ID" value="SMF02378.1"/>
    <property type="molecule type" value="Genomic_DNA"/>
</dbReference>
<keyword evidence="3 6" id="KW-0812">Transmembrane</keyword>
<feature type="transmembrane region" description="Helical" evidence="6">
    <location>
        <begin position="125"/>
        <end position="145"/>
    </location>
</feature>
<dbReference type="OrthoDB" id="127638at2"/>
<dbReference type="InterPro" id="IPR002293">
    <property type="entry name" value="AA/rel_permease1"/>
</dbReference>
<keyword evidence="4 6" id="KW-1133">Transmembrane helix</keyword>
<feature type="transmembrane region" description="Helical" evidence="6">
    <location>
        <begin position="226"/>
        <end position="248"/>
    </location>
</feature>
<dbReference type="RefSeq" id="WP_085099806.1">
    <property type="nucleotide sequence ID" value="NZ_FWZU01000002.1"/>
</dbReference>
<feature type="transmembrane region" description="Helical" evidence="6">
    <location>
        <begin position="343"/>
        <end position="362"/>
    </location>
</feature>
<feature type="transmembrane region" description="Helical" evidence="6">
    <location>
        <begin position="317"/>
        <end position="337"/>
    </location>
</feature>
<dbReference type="InterPro" id="IPR050367">
    <property type="entry name" value="APC_superfamily"/>
</dbReference>
<evidence type="ECO:0000313" key="8">
    <source>
        <dbReference type="Proteomes" id="UP000192906"/>
    </source>
</evidence>
<evidence type="ECO:0000313" key="7">
    <source>
        <dbReference type="EMBL" id="SMF02378.1"/>
    </source>
</evidence>
<feature type="transmembrane region" description="Helical" evidence="6">
    <location>
        <begin position="44"/>
        <end position="65"/>
    </location>
</feature>
<dbReference type="PANTHER" id="PTHR42770:SF11">
    <property type="entry name" value="INNER MEMBRANE TRANSPORT PROTEIN YBAT"/>
    <property type="match status" value="1"/>
</dbReference>
<sequence>MSDDKKGSIGLYGAIAIGIGGMVGGGIFAVLGLAVSMAHGATPIAFAIAGAIAMLTAFSYAKLSVAFPSQGGTVVFLDRAFGHDSIVGGLNFVLWLSYLVTLSLYATAFESYAKTFFPVGLQTAWLHHGLISIAIIIPVVINLLGAELISKSETFIVVLKLILLGIVVSSGAMFIEPARLAVSSWAPMSAVIPAGMVIFVAYEGFELISNAAEDVRNPSVTLPRAYYSSVGIVVVLYILVAILTVGVVPENLIATSKDYVLAEAARPALGQFGFYLVGVAAMLATISAINATIYGNARLGFILAKDKELPEFMERKVWDQPFGVLVVGAITLCMANLLDIESISVIASAGFLLIFAAVNLAGAKLAPTIHARRYPMLIGSIVCFAVLCILLWQSATDNPKACAAFFAVLVCAFLFEFFLAKFYKPSKRAWHSFRKSAPKSASSSDS</sequence>
<evidence type="ECO:0000256" key="5">
    <source>
        <dbReference type="ARBA" id="ARBA00023136"/>
    </source>
</evidence>
<dbReference type="GO" id="GO:0022857">
    <property type="term" value="F:transmembrane transporter activity"/>
    <property type="evidence" value="ECO:0007669"/>
    <property type="project" value="InterPro"/>
</dbReference>
<dbReference type="Pfam" id="PF13520">
    <property type="entry name" value="AA_permease_2"/>
    <property type="match status" value="1"/>
</dbReference>
<evidence type="ECO:0000256" key="4">
    <source>
        <dbReference type="ARBA" id="ARBA00022989"/>
    </source>
</evidence>
<gene>
    <name evidence="7" type="ORF">SAMN06295933_1204</name>
</gene>
<keyword evidence="8" id="KW-1185">Reference proteome</keyword>
<dbReference type="Proteomes" id="UP000192906">
    <property type="component" value="Unassembled WGS sequence"/>
</dbReference>
<feature type="transmembrane region" description="Helical" evidence="6">
    <location>
        <begin position="268"/>
        <end position="296"/>
    </location>
</feature>
<feature type="transmembrane region" description="Helical" evidence="6">
    <location>
        <begin position="404"/>
        <end position="423"/>
    </location>
</feature>
<organism evidence="7 8">
    <name type="scientific">Desulfovibrio gilichinskyi</name>
    <dbReference type="NCBI Taxonomy" id="1519643"/>
    <lineage>
        <taxon>Bacteria</taxon>
        <taxon>Pseudomonadati</taxon>
        <taxon>Thermodesulfobacteriota</taxon>
        <taxon>Desulfovibrionia</taxon>
        <taxon>Desulfovibrionales</taxon>
        <taxon>Desulfovibrionaceae</taxon>
        <taxon>Desulfovibrio</taxon>
    </lineage>
</organism>
<protein>
    <submittedName>
        <fullName evidence="7">Amino acid:proton symporter, ABT family</fullName>
    </submittedName>
</protein>
<dbReference type="STRING" id="1519643.SAMN06295933_1204"/>
<feature type="transmembrane region" description="Helical" evidence="6">
    <location>
        <begin position="12"/>
        <end position="38"/>
    </location>
</feature>
<proteinExistence type="predicted"/>
<dbReference type="AlphaFoldDB" id="A0A1X7CSN2"/>
<comment type="subcellular location">
    <subcellularLocation>
        <location evidence="1">Cell membrane</location>
        <topology evidence="1">Multi-pass membrane protein</topology>
    </subcellularLocation>
</comment>
<evidence type="ECO:0000256" key="2">
    <source>
        <dbReference type="ARBA" id="ARBA00022475"/>
    </source>
</evidence>